<dbReference type="CDD" id="cd00067">
    <property type="entry name" value="GAL4"/>
    <property type="match status" value="1"/>
</dbReference>
<dbReference type="EMBL" id="RSCD01000020">
    <property type="protein sequence ID" value="RSH85399.1"/>
    <property type="molecule type" value="Genomic_DNA"/>
</dbReference>
<protein>
    <recommendedName>
        <fullName evidence="3">Zn(2)-C6 fungal-type domain-containing protein</fullName>
    </recommendedName>
</protein>
<gene>
    <name evidence="4" type="ORF">EHS25_004795</name>
</gene>
<feature type="domain" description="Zn(2)-C6 fungal-type" evidence="3">
    <location>
        <begin position="193"/>
        <end position="222"/>
    </location>
</feature>
<dbReference type="AlphaFoldDB" id="A0A427Y2U9"/>
<organism evidence="4 5">
    <name type="scientific">Saitozyma podzolica</name>
    <dbReference type="NCBI Taxonomy" id="1890683"/>
    <lineage>
        <taxon>Eukaryota</taxon>
        <taxon>Fungi</taxon>
        <taxon>Dikarya</taxon>
        <taxon>Basidiomycota</taxon>
        <taxon>Agaricomycotina</taxon>
        <taxon>Tremellomycetes</taxon>
        <taxon>Tremellales</taxon>
        <taxon>Trimorphomycetaceae</taxon>
        <taxon>Saitozyma</taxon>
    </lineage>
</organism>
<keyword evidence="1" id="KW-0539">Nucleus</keyword>
<feature type="compositionally biased region" description="Basic residues" evidence="2">
    <location>
        <begin position="285"/>
        <end position="304"/>
    </location>
</feature>
<dbReference type="PANTHER" id="PTHR46910">
    <property type="entry name" value="TRANSCRIPTION FACTOR PDR1"/>
    <property type="match status" value="1"/>
</dbReference>
<dbReference type="PROSITE" id="PS50048">
    <property type="entry name" value="ZN2_CY6_FUNGAL_2"/>
    <property type="match status" value="1"/>
</dbReference>
<dbReference type="InterPro" id="IPR036864">
    <property type="entry name" value="Zn2-C6_fun-type_DNA-bd_sf"/>
</dbReference>
<evidence type="ECO:0000256" key="2">
    <source>
        <dbReference type="SAM" id="MobiDB-lite"/>
    </source>
</evidence>
<evidence type="ECO:0000259" key="3">
    <source>
        <dbReference type="PROSITE" id="PS50048"/>
    </source>
</evidence>
<dbReference type="InterPro" id="IPR050987">
    <property type="entry name" value="AtrR-like"/>
</dbReference>
<accession>A0A427Y2U9</accession>
<dbReference type="STRING" id="1890683.A0A427Y2U9"/>
<dbReference type="Proteomes" id="UP000279259">
    <property type="component" value="Unassembled WGS sequence"/>
</dbReference>
<dbReference type="PROSITE" id="PS00463">
    <property type="entry name" value="ZN2_CY6_FUNGAL_1"/>
    <property type="match status" value="1"/>
</dbReference>
<dbReference type="SUPFAM" id="SSF57701">
    <property type="entry name" value="Zn2/Cys6 DNA-binding domain"/>
    <property type="match status" value="1"/>
</dbReference>
<dbReference type="GO" id="GO:0008270">
    <property type="term" value="F:zinc ion binding"/>
    <property type="evidence" value="ECO:0007669"/>
    <property type="project" value="InterPro"/>
</dbReference>
<dbReference type="GO" id="GO:0000981">
    <property type="term" value="F:DNA-binding transcription factor activity, RNA polymerase II-specific"/>
    <property type="evidence" value="ECO:0007669"/>
    <property type="project" value="InterPro"/>
</dbReference>
<feature type="compositionally biased region" description="Basic and acidic residues" evidence="2">
    <location>
        <begin position="233"/>
        <end position="249"/>
    </location>
</feature>
<reference evidence="4 5" key="1">
    <citation type="submission" date="2018-11" db="EMBL/GenBank/DDBJ databases">
        <title>Genome sequence of Saitozyma podzolica DSM 27192.</title>
        <authorList>
            <person name="Aliyu H."/>
            <person name="Gorte O."/>
            <person name="Ochsenreither K."/>
        </authorList>
    </citation>
    <scope>NUCLEOTIDE SEQUENCE [LARGE SCALE GENOMIC DNA]</scope>
    <source>
        <strain evidence="4 5">DSM 27192</strain>
    </source>
</reference>
<proteinExistence type="predicted"/>
<dbReference type="InterPro" id="IPR001138">
    <property type="entry name" value="Zn2Cys6_DnaBD"/>
</dbReference>
<dbReference type="Gene3D" id="4.10.240.10">
    <property type="entry name" value="Zn(2)-C6 fungal-type DNA-binding domain"/>
    <property type="match status" value="1"/>
</dbReference>
<evidence type="ECO:0000313" key="4">
    <source>
        <dbReference type="EMBL" id="RSH85399.1"/>
    </source>
</evidence>
<keyword evidence="5" id="KW-1185">Reference proteome</keyword>
<sequence length="552" mass="58863">MPPDAAPAICPWIPTPGSPLPFPQFGQSTHQFAPLHLAPATPTYPAYGYTYFPTAPPSRFPLLSAVPTLSSTATIKGNNDNAVGIGNGARSSSCANPMDIFGTTSPELTAIPMERALPATSFASPCSSVYSPVAFKDQLGGGKLKRGKSPPSEMPNLEPMTSRTAAVDLAPTLDDQYAGVEVGPRKRSRTAQACERCRIRKARCFGGSPCNRCTKRKFACEFTASRQRGPNKPRRDVLPSFGNHDHDHVNGQPPYPSHAHAIAEPYHRTHQAHAHPHGQDASLARARRHASGQHTKSRAARHSVHSVSSGSGVSGPSLLKPLPVHAGSPLSIGLGLELTPPADAEGWSDPDVNRLSANANANATAMSVSLPADRSMSWTGFGAATMFSSARDMWDPSVANTTGTGTGMFPAYTADLNLYTSMLEEDMFPSWPPATSQPNVDMEWLFNFPFTPLLLTIPLPLQSMVTQPSTAVSQNHTPAPSPGQLYTSTNTSTTSSSASPQDANDLSADPILVPMQDDFVSIRNGALRELYRNPAGGDLFRQPFQAQSADAY</sequence>
<dbReference type="PANTHER" id="PTHR46910:SF1">
    <property type="entry name" value="MISCELLANEOUS ZN(II)2CYS6 TRANSCRIPTION FACTOR (EUROFUNG)-RELATED"/>
    <property type="match status" value="1"/>
</dbReference>
<feature type="region of interest" description="Disordered" evidence="2">
    <location>
        <begin position="470"/>
        <end position="508"/>
    </location>
</feature>
<dbReference type="SMART" id="SM00066">
    <property type="entry name" value="GAL4"/>
    <property type="match status" value="1"/>
</dbReference>
<feature type="compositionally biased region" description="Low complexity" evidence="2">
    <location>
        <begin position="487"/>
        <end position="497"/>
    </location>
</feature>
<dbReference type="OrthoDB" id="39175at2759"/>
<feature type="region of interest" description="Disordered" evidence="2">
    <location>
        <begin position="225"/>
        <end position="316"/>
    </location>
</feature>
<dbReference type="Pfam" id="PF00172">
    <property type="entry name" value="Zn_clus"/>
    <property type="match status" value="1"/>
</dbReference>
<feature type="region of interest" description="Disordered" evidence="2">
    <location>
        <begin position="141"/>
        <end position="160"/>
    </location>
</feature>
<feature type="compositionally biased region" description="Low complexity" evidence="2">
    <location>
        <begin position="306"/>
        <end position="316"/>
    </location>
</feature>
<evidence type="ECO:0000313" key="5">
    <source>
        <dbReference type="Proteomes" id="UP000279259"/>
    </source>
</evidence>
<evidence type="ECO:0000256" key="1">
    <source>
        <dbReference type="ARBA" id="ARBA00023242"/>
    </source>
</evidence>
<name>A0A427Y2U9_9TREE</name>
<comment type="caution">
    <text evidence="4">The sequence shown here is derived from an EMBL/GenBank/DDBJ whole genome shotgun (WGS) entry which is preliminary data.</text>
</comment>